<keyword evidence="3" id="KW-1185">Reference proteome</keyword>
<dbReference type="GO" id="GO:1902604">
    <property type="term" value="P:p-aminobenzoyl-glutamate transmembrane transport"/>
    <property type="evidence" value="ECO:0007669"/>
    <property type="project" value="InterPro"/>
</dbReference>
<protein>
    <submittedName>
        <fullName evidence="2">AbgT family transporter</fullName>
    </submittedName>
</protein>
<name>A0A371J0Y2_9FIRM</name>
<feature type="transmembrane region" description="Helical" evidence="1">
    <location>
        <begin position="415"/>
        <end position="434"/>
    </location>
</feature>
<comment type="caution">
    <text evidence="2">The sequence shown here is derived from an EMBL/GenBank/DDBJ whole genome shotgun (WGS) entry which is preliminary data.</text>
</comment>
<feature type="transmembrane region" description="Helical" evidence="1">
    <location>
        <begin position="446"/>
        <end position="464"/>
    </location>
</feature>
<organism evidence="2 3">
    <name type="scientific">Romboutsia weinsteinii</name>
    <dbReference type="NCBI Taxonomy" id="2020949"/>
    <lineage>
        <taxon>Bacteria</taxon>
        <taxon>Bacillati</taxon>
        <taxon>Bacillota</taxon>
        <taxon>Clostridia</taxon>
        <taxon>Peptostreptococcales</taxon>
        <taxon>Peptostreptococcaceae</taxon>
        <taxon>Romboutsia</taxon>
    </lineage>
</organism>
<dbReference type="RefSeq" id="WP_094366477.1">
    <property type="nucleotide sequence ID" value="NZ_NOJY02000029.1"/>
</dbReference>
<reference evidence="2 3" key="1">
    <citation type="journal article" date="2017" name="Genome Announc.">
        <title>Draft Genome Sequence of Romboutsia weinsteinii sp. nov. Strain CCRI-19649(T) Isolated from Surface Water.</title>
        <authorList>
            <person name="Maheux A.F."/>
            <person name="Boudreau D.K."/>
            <person name="Berube E."/>
            <person name="Boissinot M."/>
            <person name="Cantin P."/>
            <person name="Raymond F."/>
            <person name="Corbeil J."/>
            <person name="Omar R.F."/>
            <person name="Bergeron M.G."/>
        </authorList>
    </citation>
    <scope>NUCLEOTIDE SEQUENCE [LARGE SCALE GENOMIC DNA]</scope>
    <source>
        <strain evidence="2 3">CCRI-19649</strain>
    </source>
</reference>
<feature type="transmembrane region" description="Helical" evidence="1">
    <location>
        <begin position="485"/>
        <end position="505"/>
    </location>
</feature>
<dbReference type="GO" id="GO:0015558">
    <property type="term" value="F:secondary active p-aminobenzoyl-glutamate transmembrane transporter activity"/>
    <property type="evidence" value="ECO:0007669"/>
    <property type="project" value="InterPro"/>
</dbReference>
<accession>A0A371J0Y2</accession>
<feature type="transmembrane region" description="Helical" evidence="1">
    <location>
        <begin position="149"/>
        <end position="166"/>
    </location>
</feature>
<dbReference type="InterPro" id="IPR004697">
    <property type="entry name" value="AbgT"/>
</dbReference>
<dbReference type="Pfam" id="PF03806">
    <property type="entry name" value="ABG_transport"/>
    <property type="match status" value="1"/>
</dbReference>
<evidence type="ECO:0000313" key="3">
    <source>
        <dbReference type="Proteomes" id="UP000215694"/>
    </source>
</evidence>
<feature type="transmembrane region" description="Helical" evidence="1">
    <location>
        <begin position="349"/>
        <end position="366"/>
    </location>
</feature>
<feature type="transmembrane region" description="Helical" evidence="1">
    <location>
        <begin position="306"/>
        <end position="328"/>
    </location>
</feature>
<feature type="transmembrane region" description="Helical" evidence="1">
    <location>
        <begin position="89"/>
        <end position="106"/>
    </location>
</feature>
<proteinExistence type="predicted"/>
<feature type="transmembrane region" description="Helical" evidence="1">
    <location>
        <begin position="127"/>
        <end position="143"/>
    </location>
</feature>
<evidence type="ECO:0000256" key="1">
    <source>
        <dbReference type="SAM" id="Phobius"/>
    </source>
</evidence>
<gene>
    <name evidence="2" type="ORF">CHL78_013805</name>
</gene>
<feature type="transmembrane region" description="Helical" evidence="1">
    <location>
        <begin position="386"/>
        <end position="408"/>
    </location>
</feature>
<dbReference type="PANTHER" id="PTHR30282">
    <property type="entry name" value="P-AMINOBENZOYL GLUTAMATE TRANSPORTER"/>
    <property type="match status" value="1"/>
</dbReference>
<keyword evidence="1" id="KW-1133">Transmembrane helix</keyword>
<keyword evidence="1" id="KW-0812">Transmembrane</keyword>
<dbReference type="Proteomes" id="UP000215694">
    <property type="component" value="Unassembled WGS sequence"/>
</dbReference>
<dbReference type="AlphaFoldDB" id="A0A371J0Y2"/>
<feature type="transmembrane region" description="Helical" evidence="1">
    <location>
        <begin position="268"/>
        <end position="286"/>
    </location>
</feature>
<dbReference type="PANTHER" id="PTHR30282:SF0">
    <property type="entry name" value="P-AMINOBENZOYL-GLUTAMATE TRANSPORT PROTEIN"/>
    <property type="match status" value="1"/>
</dbReference>
<evidence type="ECO:0000313" key="2">
    <source>
        <dbReference type="EMBL" id="RDY26328.1"/>
    </source>
</evidence>
<dbReference type="EMBL" id="NOJY02000029">
    <property type="protein sequence ID" value="RDY26328.1"/>
    <property type="molecule type" value="Genomic_DNA"/>
</dbReference>
<sequence>MGKSKSMKKKGSVLDSILNWVEKVGNKLPDPVTIFIILSVVVFILSAIISSQNVSAIHPSTGETIQSINLLSKEQIQIFMGSIVSNFQSFAPLGLVLVTMLGAGVAEKTGLMETLMKCGINKVPKSLVTVTVIFAGVVANAVADAGFVVLPPLAAIVFIGVGRHPLLGMFAGYAGVAAGFAANVTVSMIDVLLAGFTIPSAQMIDPNYVGNPAMNLYFLLLSAVVLTILGAFVTERFIAPRFENHDEIALDKEENNMVSDIEAKGLKYAIYSILIMAVVLVGLSLGENAFLKDPETGSILSNGSTLMKGIVPIITIVFLVPGFIYGKVTKTIKNDKDLVSLMGASMSDMGSYIVLAFVAGQFLYLFNSSNLGTILSIKGAEWLQNIGMTGKGLFVIFVLFAAFINLFVGSASAKWAIMAPIFVPMFLLLGYDPALTQVAYRIGDSITNPLSPLFPYFPMLLAFAKRYDKNIGMGTIISSMLPYSVVFGIAWIILLIIFMALGLPLGPGGGIFYTI</sequence>
<feature type="transmembrane region" description="Helical" evidence="1">
    <location>
        <begin position="173"/>
        <end position="196"/>
    </location>
</feature>
<feature type="transmembrane region" description="Helical" evidence="1">
    <location>
        <begin position="216"/>
        <end position="234"/>
    </location>
</feature>
<keyword evidence="1" id="KW-0472">Membrane</keyword>
<feature type="transmembrane region" description="Helical" evidence="1">
    <location>
        <begin position="32"/>
        <end position="50"/>
    </location>
</feature>
<dbReference type="OrthoDB" id="3314392at2"/>